<organism evidence="9 10">
    <name type="scientific">Dysgonomonas capnocytophagoides</name>
    <dbReference type="NCBI Taxonomy" id="45254"/>
    <lineage>
        <taxon>Bacteria</taxon>
        <taxon>Pseudomonadati</taxon>
        <taxon>Bacteroidota</taxon>
        <taxon>Bacteroidia</taxon>
        <taxon>Bacteroidales</taxon>
        <taxon>Dysgonomonadaceae</taxon>
        <taxon>Dysgonomonas</taxon>
    </lineage>
</organism>
<protein>
    <submittedName>
        <fullName evidence="9">ComEC family competence protein</fullName>
    </submittedName>
</protein>
<dbReference type="InterPro" id="IPR004477">
    <property type="entry name" value="ComEC_N"/>
</dbReference>
<evidence type="ECO:0000259" key="8">
    <source>
        <dbReference type="Pfam" id="PF13567"/>
    </source>
</evidence>
<comment type="subcellular location">
    <subcellularLocation>
        <location evidence="1">Cell membrane</location>
        <topology evidence="1">Multi-pass membrane protein</topology>
    </subcellularLocation>
</comment>
<feature type="transmembrane region" description="Helical" evidence="6">
    <location>
        <begin position="376"/>
        <end position="399"/>
    </location>
</feature>
<evidence type="ECO:0000256" key="6">
    <source>
        <dbReference type="SAM" id="Phobius"/>
    </source>
</evidence>
<reference evidence="9 10" key="1">
    <citation type="submission" date="2019-03" db="EMBL/GenBank/DDBJ databases">
        <title>San Antonio Military Medical Center submission to MRSN (WRAIR), pending publication.</title>
        <authorList>
            <person name="Blyth D.M."/>
            <person name="Mccarthy S.L."/>
            <person name="Schall S.E."/>
            <person name="Stam J.A."/>
            <person name="Ong A.C."/>
            <person name="Mcgann P.T."/>
        </authorList>
    </citation>
    <scope>NUCLEOTIDE SEQUENCE [LARGE SCALE GENOMIC DNA]</scope>
    <source>
        <strain evidence="9 10">MRSN571793</strain>
    </source>
</reference>
<evidence type="ECO:0000256" key="2">
    <source>
        <dbReference type="ARBA" id="ARBA00022475"/>
    </source>
</evidence>
<dbReference type="PANTHER" id="PTHR30619">
    <property type="entry name" value="DNA INTERNALIZATION/COMPETENCE PROTEIN COMEC/REC2"/>
    <property type="match status" value="1"/>
</dbReference>
<keyword evidence="3 6" id="KW-0812">Transmembrane</keyword>
<dbReference type="RefSeq" id="WP_134435759.1">
    <property type="nucleotide sequence ID" value="NZ_SOML01000002.1"/>
</dbReference>
<dbReference type="InterPro" id="IPR025405">
    <property type="entry name" value="DUF4131"/>
</dbReference>
<dbReference type="InterPro" id="IPR052159">
    <property type="entry name" value="Competence_DNA_uptake"/>
</dbReference>
<name>A0A4Y8L5Y6_9BACT</name>
<feature type="transmembrane region" description="Helical" evidence="6">
    <location>
        <begin position="479"/>
        <end position="498"/>
    </location>
</feature>
<feature type="domain" description="DUF4131" evidence="8">
    <location>
        <begin position="38"/>
        <end position="182"/>
    </location>
</feature>
<feature type="transmembrane region" description="Helical" evidence="6">
    <location>
        <begin position="247"/>
        <end position="271"/>
    </location>
</feature>
<comment type="caution">
    <text evidence="9">The sequence shown here is derived from an EMBL/GenBank/DDBJ whole genome shotgun (WGS) entry which is preliminary data.</text>
</comment>
<evidence type="ECO:0000256" key="4">
    <source>
        <dbReference type="ARBA" id="ARBA00022989"/>
    </source>
</evidence>
<sequence>MEVVHRIPFLKLLLPLLIGIILQYYIDIYRWSMIPISIGCGIILLSYIVTAKHQHYHRYLFGVGVSLCLIGIGTVSTGLRQEASLFTFPDISQVYDAVITDIPQEKPYTINLKVELSDTRKQVVCYLPKNKLSKGLRAGDHISFFGKISKFESSIDSEGFDYEAFMRNKGYAGVIFVKNGEWQQNESSSSGVKIWSSRCRQAVLKYYHSLDLSEAEFGILSALSLGYTDSLSDDLVQSFRTTGTAHLLAISGMHMILFYSVIFFITGLVLYQSRFRSARYVLVIVLLWIYLLVIGFPASAVRAGSALTFLCAAKIRGVQLYSFNTFFACAFIMLVWNPLWLFDIGFQLSFSAVLSMLVFLPLLPDFVHKGNKIFRYFINIVVISVVVQIGTLPLCLYYFGVFPSYFIITNLLIIPLFTLAVYIALCIIGVSVFALLSPLAADYLLYIPIESFKMVIKVLTTICCFFEQLPLALQDGLRINLISVFLIWTGVSAFVFFVKYNKPRLLIYGISILLIFLIMNIYDMVQYKDSLTVRYNRGQPSVQYSIGFTGINHTGFTSNHIINLKGQLYLVLVDDGWKNTRSSDSRMDIDYLHIVQGNDVSMSVVSAIFNIKKVILDGTLSDYHSKRLALECEKLRIPYHQVSDDGALRIFF</sequence>
<evidence type="ECO:0000259" key="7">
    <source>
        <dbReference type="Pfam" id="PF03772"/>
    </source>
</evidence>
<feature type="transmembrane region" description="Helical" evidence="6">
    <location>
        <begin position="344"/>
        <end position="364"/>
    </location>
</feature>
<proteinExistence type="predicted"/>
<dbReference type="OrthoDB" id="9761531at2"/>
<dbReference type="NCBIfam" id="TIGR00360">
    <property type="entry name" value="ComEC_N-term"/>
    <property type="match status" value="1"/>
</dbReference>
<accession>A0A4Y8L5Y6</accession>
<keyword evidence="5 6" id="KW-0472">Membrane</keyword>
<evidence type="ECO:0000256" key="1">
    <source>
        <dbReference type="ARBA" id="ARBA00004651"/>
    </source>
</evidence>
<feature type="transmembrane region" description="Helical" evidence="6">
    <location>
        <begin position="7"/>
        <end position="26"/>
    </location>
</feature>
<keyword evidence="10" id="KW-1185">Reference proteome</keyword>
<dbReference type="EMBL" id="SOML01000002">
    <property type="protein sequence ID" value="TFD98069.1"/>
    <property type="molecule type" value="Genomic_DNA"/>
</dbReference>
<dbReference type="Proteomes" id="UP000297861">
    <property type="component" value="Unassembled WGS sequence"/>
</dbReference>
<dbReference type="Pfam" id="PF13567">
    <property type="entry name" value="DUF4131"/>
    <property type="match status" value="1"/>
</dbReference>
<dbReference type="Pfam" id="PF03772">
    <property type="entry name" value="Competence"/>
    <property type="match status" value="1"/>
</dbReference>
<dbReference type="STRING" id="1121485.GCA_000426485_02553"/>
<feature type="transmembrane region" description="Helical" evidence="6">
    <location>
        <begin position="277"/>
        <end position="299"/>
    </location>
</feature>
<gene>
    <name evidence="9" type="ORF">E2605_05470</name>
</gene>
<keyword evidence="4 6" id="KW-1133">Transmembrane helix</keyword>
<feature type="domain" description="ComEC/Rec2-related protein" evidence="7">
    <location>
        <begin position="223"/>
        <end position="496"/>
    </location>
</feature>
<keyword evidence="2" id="KW-1003">Cell membrane</keyword>
<feature type="transmembrane region" description="Helical" evidence="6">
    <location>
        <begin position="405"/>
        <end position="433"/>
    </location>
</feature>
<evidence type="ECO:0000313" key="10">
    <source>
        <dbReference type="Proteomes" id="UP000297861"/>
    </source>
</evidence>
<dbReference type="AlphaFoldDB" id="A0A4Y8L5Y6"/>
<evidence type="ECO:0000256" key="3">
    <source>
        <dbReference type="ARBA" id="ARBA00022692"/>
    </source>
</evidence>
<evidence type="ECO:0000256" key="5">
    <source>
        <dbReference type="ARBA" id="ARBA00023136"/>
    </source>
</evidence>
<dbReference type="GO" id="GO:0005886">
    <property type="term" value="C:plasma membrane"/>
    <property type="evidence" value="ECO:0007669"/>
    <property type="project" value="UniProtKB-SubCell"/>
</dbReference>
<dbReference type="PANTHER" id="PTHR30619:SF1">
    <property type="entry name" value="RECOMBINATION PROTEIN 2"/>
    <property type="match status" value="1"/>
</dbReference>
<feature type="transmembrane region" description="Helical" evidence="6">
    <location>
        <begin position="320"/>
        <end position="338"/>
    </location>
</feature>
<feature type="transmembrane region" description="Helical" evidence="6">
    <location>
        <begin position="505"/>
        <end position="522"/>
    </location>
</feature>
<evidence type="ECO:0000313" key="9">
    <source>
        <dbReference type="EMBL" id="TFD98069.1"/>
    </source>
</evidence>
<feature type="transmembrane region" description="Helical" evidence="6">
    <location>
        <begin position="32"/>
        <end position="50"/>
    </location>
</feature>